<evidence type="ECO:0000313" key="2">
    <source>
        <dbReference type="EMBL" id="KAB2334273.1"/>
    </source>
</evidence>
<reference evidence="2 3" key="1">
    <citation type="journal article" date="2014" name="Arch. Microbiol.">
        <title>Bacillus mesophilum sp. nov., strain IITR-54T, a novel 4-chlorobiphenyl dechlorinating bacterium.</title>
        <authorList>
            <person name="Manickam N."/>
            <person name="Singh N.K."/>
            <person name="Bajaj A."/>
            <person name="Kumar R.M."/>
            <person name="Kaur G."/>
            <person name="Kaur N."/>
            <person name="Bala M."/>
            <person name="Kumar A."/>
            <person name="Mayilraj S."/>
        </authorList>
    </citation>
    <scope>NUCLEOTIDE SEQUENCE [LARGE SCALE GENOMIC DNA]</scope>
    <source>
        <strain evidence="2 3">IITR-54</strain>
    </source>
</reference>
<keyword evidence="1" id="KW-0812">Transmembrane</keyword>
<protein>
    <submittedName>
        <fullName evidence="2">Uncharacterized protein</fullName>
    </submittedName>
</protein>
<gene>
    <name evidence="2" type="ORF">F7732_09390</name>
</gene>
<organism evidence="2 3">
    <name type="scientific">Bacillus mesophilum</name>
    <dbReference type="NCBI Taxonomy" id="1071718"/>
    <lineage>
        <taxon>Bacteria</taxon>
        <taxon>Bacillati</taxon>
        <taxon>Bacillota</taxon>
        <taxon>Bacilli</taxon>
        <taxon>Bacillales</taxon>
        <taxon>Bacillaceae</taxon>
        <taxon>Bacillus</taxon>
    </lineage>
</organism>
<dbReference type="EMBL" id="WBOT01000002">
    <property type="protein sequence ID" value="KAB2334273.1"/>
    <property type="molecule type" value="Genomic_DNA"/>
</dbReference>
<proteinExistence type="predicted"/>
<dbReference type="OrthoDB" id="2680567at2"/>
<keyword evidence="3" id="KW-1185">Reference proteome</keyword>
<dbReference type="RefSeq" id="WP_151573587.1">
    <property type="nucleotide sequence ID" value="NZ_WBOT01000002.1"/>
</dbReference>
<feature type="transmembrane region" description="Helical" evidence="1">
    <location>
        <begin position="12"/>
        <end position="31"/>
    </location>
</feature>
<dbReference type="Proteomes" id="UP000441354">
    <property type="component" value="Unassembled WGS sequence"/>
</dbReference>
<name>A0A7V7RP19_9BACI</name>
<sequence length="94" mass="10593">MLLKVKTFFSLTYRIFLALTLTGFGALVFLTLASKELSTNTQILTSISLVAVLFSLPGIINTLADEYNPKKKLYKLSCKCPNCRHLIEMDMKED</sequence>
<evidence type="ECO:0000313" key="3">
    <source>
        <dbReference type="Proteomes" id="UP000441354"/>
    </source>
</evidence>
<feature type="transmembrane region" description="Helical" evidence="1">
    <location>
        <begin position="43"/>
        <end position="64"/>
    </location>
</feature>
<comment type="caution">
    <text evidence="2">The sequence shown here is derived from an EMBL/GenBank/DDBJ whole genome shotgun (WGS) entry which is preliminary data.</text>
</comment>
<keyword evidence="1" id="KW-1133">Transmembrane helix</keyword>
<keyword evidence="1" id="KW-0472">Membrane</keyword>
<accession>A0A7V7RP19</accession>
<dbReference type="AlphaFoldDB" id="A0A7V7RP19"/>
<evidence type="ECO:0000256" key="1">
    <source>
        <dbReference type="SAM" id="Phobius"/>
    </source>
</evidence>